<dbReference type="EMBL" id="FOIM01000001">
    <property type="protein sequence ID" value="SES93960.1"/>
    <property type="molecule type" value="Genomic_DNA"/>
</dbReference>
<evidence type="ECO:0000256" key="1">
    <source>
        <dbReference type="SAM" id="SignalP"/>
    </source>
</evidence>
<dbReference type="STRING" id="460384.SAMN05216313_10150"/>
<feature type="chain" id="PRO_5044372460" description="DUF3221 domain-containing protein" evidence="1">
    <location>
        <begin position="25"/>
        <end position="233"/>
    </location>
</feature>
<proteinExistence type="predicted"/>
<dbReference type="Proteomes" id="UP000198508">
    <property type="component" value="Unassembled WGS sequence"/>
</dbReference>
<reference evidence="3" key="1">
    <citation type="submission" date="2016-10" db="EMBL/GenBank/DDBJ databases">
        <authorList>
            <person name="Varghese N."/>
            <person name="Submissions S."/>
        </authorList>
    </citation>
    <scope>NUCLEOTIDE SEQUENCE [LARGE SCALE GENOMIC DNA]</scope>
    <source>
        <strain evidence="3">NLAE-zl-G277</strain>
    </source>
</reference>
<dbReference type="RefSeq" id="WP_092360328.1">
    <property type="nucleotide sequence ID" value="NZ_DAINWJ010000423.1"/>
</dbReference>
<evidence type="ECO:0000313" key="3">
    <source>
        <dbReference type="Proteomes" id="UP000198508"/>
    </source>
</evidence>
<evidence type="ECO:0000313" key="2">
    <source>
        <dbReference type="EMBL" id="SES93960.1"/>
    </source>
</evidence>
<dbReference type="GeneID" id="93277881"/>
<sequence>MRKYQLFAISACAAVALGIGGCAAKTEAVTTTPAETVETTAETTADVIETVDGTIESMEETQAEALQSIRIYGTVTRDESGRLTIDNQSGQSYSGEIVLNVSDEETLVLDAVEGLPVNIEDIKDGDTVYVYISQAMTMSLPPQTSAEMILCNIPADFKVPDYVTVDSVVTDAASSKAELTTADGATFEIPSDCTILPYLTKNIVTMDDLSQGRTCLIWSDDQGVAQKIVVFAE</sequence>
<organism evidence="2 3">
    <name type="scientific">Enterocloster lavalensis</name>
    <dbReference type="NCBI Taxonomy" id="460384"/>
    <lineage>
        <taxon>Bacteria</taxon>
        <taxon>Bacillati</taxon>
        <taxon>Bacillota</taxon>
        <taxon>Clostridia</taxon>
        <taxon>Lachnospirales</taxon>
        <taxon>Lachnospiraceae</taxon>
        <taxon>Enterocloster</taxon>
    </lineage>
</organism>
<keyword evidence="1" id="KW-0732">Signal</keyword>
<protein>
    <recommendedName>
        <fullName evidence="4">DUF3221 domain-containing protein</fullName>
    </recommendedName>
</protein>
<gene>
    <name evidence="2" type="ORF">SAMN05216313_10150</name>
</gene>
<evidence type="ECO:0008006" key="4">
    <source>
        <dbReference type="Google" id="ProtNLM"/>
    </source>
</evidence>
<keyword evidence="3" id="KW-1185">Reference proteome</keyword>
<dbReference type="AlphaFoldDB" id="A0A1I0AJE5"/>
<feature type="signal peptide" evidence="1">
    <location>
        <begin position="1"/>
        <end position="24"/>
    </location>
</feature>
<accession>A0A1I0AJE5</accession>
<name>A0A1I0AJE5_9FIRM</name>
<dbReference type="PROSITE" id="PS51257">
    <property type="entry name" value="PROKAR_LIPOPROTEIN"/>
    <property type="match status" value="1"/>
</dbReference>